<dbReference type="EMBL" id="OU466860">
    <property type="protein sequence ID" value="CAH2058672.1"/>
    <property type="molecule type" value="Genomic_DNA"/>
</dbReference>
<evidence type="ECO:0000313" key="17">
    <source>
        <dbReference type="Proteomes" id="UP000836841"/>
    </source>
</evidence>
<keyword evidence="6 14" id="KW-0813">Transport</keyword>
<dbReference type="SUPFAM" id="SSF103506">
    <property type="entry name" value="Mitochondrial carrier"/>
    <property type="match status" value="1"/>
</dbReference>
<gene>
    <name evidence="16" type="ORF">TAV2_LOCUS13361</name>
</gene>
<evidence type="ECO:0000256" key="12">
    <source>
        <dbReference type="ARBA" id="ARBA00023140"/>
    </source>
</evidence>
<organism evidence="16 17">
    <name type="scientific">Thlaspi arvense</name>
    <name type="common">Field penny-cress</name>
    <dbReference type="NCBI Taxonomy" id="13288"/>
    <lineage>
        <taxon>Eukaryota</taxon>
        <taxon>Viridiplantae</taxon>
        <taxon>Streptophyta</taxon>
        <taxon>Embryophyta</taxon>
        <taxon>Tracheophyta</taxon>
        <taxon>Spermatophyta</taxon>
        <taxon>Magnoliopsida</taxon>
        <taxon>eudicotyledons</taxon>
        <taxon>Gunneridae</taxon>
        <taxon>Pentapetalae</taxon>
        <taxon>rosids</taxon>
        <taxon>malvids</taxon>
        <taxon>Brassicales</taxon>
        <taxon>Brassicaceae</taxon>
        <taxon>Thlaspideae</taxon>
        <taxon>Thlaspi</taxon>
    </lineage>
</organism>
<keyword evidence="17" id="KW-1185">Reference proteome</keyword>
<dbReference type="InterPro" id="IPR018108">
    <property type="entry name" value="MCP_transmembrane"/>
</dbReference>
<keyword evidence="9" id="KW-0256">Endoplasmic reticulum</keyword>
<evidence type="ECO:0000256" key="10">
    <source>
        <dbReference type="ARBA" id="ARBA00022989"/>
    </source>
</evidence>
<dbReference type="PROSITE" id="PS50920">
    <property type="entry name" value="SOLCAR"/>
    <property type="match status" value="3"/>
</dbReference>
<dbReference type="InterPro" id="IPR009582">
    <property type="entry name" value="Spc2/SPCS2"/>
</dbReference>
<dbReference type="FunFam" id="1.50.40.10:FF:000204">
    <property type="entry name" value="Peroxisomal nicotinamide adenine dinucleotide carrier"/>
    <property type="match status" value="1"/>
</dbReference>
<dbReference type="InterPro" id="IPR044712">
    <property type="entry name" value="SLC25A32-like"/>
</dbReference>
<keyword evidence="11 13" id="KW-0472">Membrane</keyword>
<dbReference type="Gene3D" id="1.50.40.10">
    <property type="entry name" value="Mitochondrial carrier domain"/>
    <property type="match status" value="1"/>
</dbReference>
<comment type="similarity">
    <text evidence="4">Belongs to the SPCS2 family.</text>
</comment>
<feature type="transmembrane region" description="Helical" evidence="15">
    <location>
        <begin position="443"/>
        <end position="464"/>
    </location>
</feature>
<evidence type="ECO:0000256" key="1">
    <source>
        <dbReference type="ARBA" id="ARBA00004477"/>
    </source>
</evidence>
<dbReference type="Pfam" id="PF06703">
    <property type="entry name" value="SPC25"/>
    <property type="match status" value="1"/>
</dbReference>
<feature type="repeat" description="Solcar" evidence="13">
    <location>
        <begin position="2"/>
        <end position="91"/>
    </location>
</feature>
<evidence type="ECO:0000256" key="4">
    <source>
        <dbReference type="ARBA" id="ARBA00007324"/>
    </source>
</evidence>
<dbReference type="GO" id="GO:0005778">
    <property type="term" value="C:peroxisomal membrane"/>
    <property type="evidence" value="ECO:0007669"/>
    <property type="project" value="UniProtKB-SubCell"/>
</dbReference>
<evidence type="ECO:0000256" key="7">
    <source>
        <dbReference type="ARBA" id="ARBA00022692"/>
    </source>
</evidence>
<dbReference type="Proteomes" id="UP000836841">
    <property type="component" value="Chromosome 4"/>
</dbReference>
<name>A0AAU9S9A7_THLAR</name>
<evidence type="ECO:0000256" key="6">
    <source>
        <dbReference type="ARBA" id="ARBA00022448"/>
    </source>
</evidence>
<feature type="repeat" description="Solcar" evidence="13">
    <location>
        <begin position="109"/>
        <end position="216"/>
    </location>
</feature>
<feature type="transmembrane region" description="Helical" evidence="15">
    <location>
        <begin position="111"/>
        <end position="136"/>
    </location>
</feature>
<dbReference type="GO" id="GO:0006465">
    <property type="term" value="P:signal peptide processing"/>
    <property type="evidence" value="ECO:0007669"/>
    <property type="project" value="InterPro"/>
</dbReference>
<feature type="repeat" description="Solcar" evidence="13">
    <location>
        <begin position="229"/>
        <end position="320"/>
    </location>
</feature>
<dbReference type="PANTHER" id="PTHR45683">
    <property type="entry name" value="MITOCHONDRIAL NICOTINAMIDE ADENINE DINUCLEOTIDE TRANSPORTER 1-RELATED-RELATED"/>
    <property type="match status" value="1"/>
</dbReference>
<evidence type="ECO:0000256" key="14">
    <source>
        <dbReference type="RuleBase" id="RU000488"/>
    </source>
</evidence>
<evidence type="ECO:0000256" key="2">
    <source>
        <dbReference type="ARBA" id="ARBA00004585"/>
    </source>
</evidence>
<evidence type="ECO:0000256" key="9">
    <source>
        <dbReference type="ARBA" id="ARBA00022824"/>
    </source>
</evidence>
<dbReference type="GO" id="GO:0005787">
    <property type="term" value="C:signal peptidase complex"/>
    <property type="evidence" value="ECO:0007669"/>
    <property type="project" value="InterPro"/>
</dbReference>
<keyword evidence="12" id="KW-0576">Peroxisome</keyword>
<proteinExistence type="inferred from homology"/>
<accession>A0AAU9S9A7</accession>
<evidence type="ECO:0000256" key="3">
    <source>
        <dbReference type="ARBA" id="ARBA00006375"/>
    </source>
</evidence>
<keyword evidence="8" id="KW-0677">Repeat</keyword>
<protein>
    <recommendedName>
        <fullName evidence="5">Signal peptidase complex subunit 2</fullName>
    </recommendedName>
</protein>
<dbReference type="InterPro" id="IPR023395">
    <property type="entry name" value="MCP_dom_sf"/>
</dbReference>
<evidence type="ECO:0000256" key="15">
    <source>
        <dbReference type="SAM" id="Phobius"/>
    </source>
</evidence>
<evidence type="ECO:0000313" key="16">
    <source>
        <dbReference type="EMBL" id="CAH2058672.1"/>
    </source>
</evidence>
<comment type="subcellular location">
    <subcellularLocation>
        <location evidence="1">Endoplasmic reticulum membrane</location>
        <topology evidence="1">Multi-pass membrane protein</topology>
    </subcellularLocation>
    <subcellularLocation>
        <location evidence="2">Peroxisome membrane</location>
        <topology evidence="2">Multi-pass membrane protein</topology>
    </subcellularLocation>
</comment>
<dbReference type="GO" id="GO:0055085">
    <property type="term" value="P:transmembrane transport"/>
    <property type="evidence" value="ECO:0007669"/>
    <property type="project" value="InterPro"/>
</dbReference>
<evidence type="ECO:0000256" key="5">
    <source>
        <dbReference type="ARBA" id="ARBA00017057"/>
    </source>
</evidence>
<dbReference type="Pfam" id="PF00153">
    <property type="entry name" value="Mito_carr"/>
    <property type="match status" value="3"/>
</dbReference>
<keyword evidence="10 15" id="KW-1133">Transmembrane helix</keyword>
<evidence type="ECO:0000256" key="11">
    <source>
        <dbReference type="ARBA" id="ARBA00023136"/>
    </source>
</evidence>
<evidence type="ECO:0000256" key="13">
    <source>
        <dbReference type="PROSITE-ProRule" id="PRU00282"/>
    </source>
</evidence>
<comment type="similarity">
    <text evidence="3 14">Belongs to the mitochondrial carrier (TC 2.A.29) family.</text>
</comment>
<dbReference type="AlphaFoldDB" id="A0AAU9S9A7"/>
<evidence type="ECO:0000256" key="8">
    <source>
        <dbReference type="ARBA" id="ARBA00022737"/>
    </source>
</evidence>
<reference evidence="16 17" key="1">
    <citation type="submission" date="2022-03" db="EMBL/GenBank/DDBJ databases">
        <authorList>
            <person name="Nunn A."/>
            <person name="Chopra R."/>
            <person name="Nunn A."/>
            <person name="Contreras Garrido A."/>
        </authorList>
    </citation>
    <scope>NUCLEOTIDE SEQUENCE [LARGE SCALE GENOMIC DNA]</scope>
</reference>
<keyword evidence="7 13" id="KW-0812">Transmembrane</keyword>
<sequence length="559" mass="61759">MSDALINGLAGAGGGIIAQLLTYPLQTVNTRQQTERDLKREKRKLGTIEHMCQVVKQEGWERLYGGLAPSLAGTAASQGVYYYFYQVFRNQVEAAALARSKKGLGDGSVGMFSSLLVAALAGSVNVLMTNPIWVIVTRMQTHRKMPKDQKTVSEPPSPDVEALVPVEPRPYGTFNTIREVYDEAGVTGFWKGVIPTLIMVSNPSMQFMLYETMLAKLKKKRALKSSNNVTALETFLLGAVAKLGATVTTYPLLVVKSRLQAKQVTTGDKRQQYKGTLDAILKMIRYEGLYGFYKGMSTKIVQSVLAAAVLFMIKEELVKGAKLLLSNATSSKLSHYWECRAFPDDIAIEYCIFYKDNVIALEESLHSALPRAGKFSQNPSDLVFSGSDLSAMEEKKAESTNKNVKKANLLDHNSIKHMLDESVSDIVTSRGYKEDVRLSNLKLILGAIIIVYVVLNAVLQLILYTKEKNAILFTYPLEGSFTSTGLVVSSKLPRFSDQYTLTIDSADPKSISAGKSIQLTKSVTQWFTTDGVLVEGLFWKDVEALIKDYAEDGEPKKKK</sequence>
<dbReference type="GO" id="GO:0006862">
    <property type="term" value="P:nucleotide transport"/>
    <property type="evidence" value="ECO:0007669"/>
    <property type="project" value="InterPro"/>
</dbReference>